<dbReference type="InterPro" id="IPR006665">
    <property type="entry name" value="OmpA-like"/>
</dbReference>
<dbReference type="InterPro" id="IPR006664">
    <property type="entry name" value="OMP_bac"/>
</dbReference>
<feature type="chain" id="PRO_5046759431" evidence="6">
    <location>
        <begin position="29"/>
        <end position="268"/>
    </location>
</feature>
<evidence type="ECO:0000256" key="5">
    <source>
        <dbReference type="PROSITE-ProRule" id="PRU00473"/>
    </source>
</evidence>
<dbReference type="SUPFAM" id="SSF103088">
    <property type="entry name" value="OmpA-like"/>
    <property type="match status" value="1"/>
</dbReference>
<dbReference type="InterPro" id="IPR037873">
    <property type="entry name" value="BamE-like"/>
</dbReference>
<comment type="subcellular location">
    <subcellularLocation>
        <location evidence="1">Cell outer membrane</location>
    </subcellularLocation>
</comment>
<dbReference type="InterPro" id="IPR050330">
    <property type="entry name" value="Bact_OuterMem_StrucFunc"/>
</dbReference>
<dbReference type="Proteomes" id="UP000683497">
    <property type="component" value="Chromosome"/>
</dbReference>
<evidence type="ECO:0000256" key="4">
    <source>
        <dbReference type="ARBA" id="ARBA00023237"/>
    </source>
</evidence>
<proteinExistence type="predicted"/>
<dbReference type="PANTHER" id="PTHR30329">
    <property type="entry name" value="STATOR ELEMENT OF FLAGELLAR MOTOR COMPLEX"/>
    <property type="match status" value="1"/>
</dbReference>
<sequence length="268" mass="29396">MMNCKKMTRLALLIGSMALLTACTRAVSDVNGEGKTDNAIFPDKSHAVRTDGSFVNKDNLNEMHAGLTKAQIYELLGAPHFSEGMFRVKEWDYIFHFTQPDHSVRTCQYKVLFDSQMKAQSFYFLPENCLTPQAKPQQPVAVVQKELSAESLFAFGSAALSPEGIKQVNLISGGLKAETQQGKHLIVKGHTDRIGDEASNMTLSKARAESVKRQLIENGIDATRIETEGLGESMPRVDCPGVATSHVIECLAPNRRITIEIVADNAGK</sequence>
<protein>
    <submittedName>
        <fullName evidence="8">OmpA family protein</fullName>
    </submittedName>
</protein>
<evidence type="ECO:0000259" key="7">
    <source>
        <dbReference type="PROSITE" id="PS51123"/>
    </source>
</evidence>
<gene>
    <name evidence="8" type="ORF">KQ929_00335</name>
</gene>
<feature type="signal peptide" evidence="6">
    <location>
        <begin position="1"/>
        <end position="28"/>
    </location>
</feature>
<dbReference type="Gene3D" id="3.30.1330.60">
    <property type="entry name" value="OmpA-like domain"/>
    <property type="match status" value="1"/>
</dbReference>
<accession>A0ABX8JTX7</accession>
<keyword evidence="4" id="KW-0998">Cell outer membrane</keyword>
<evidence type="ECO:0000256" key="3">
    <source>
        <dbReference type="ARBA" id="ARBA00023136"/>
    </source>
</evidence>
<feature type="domain" description="OmpA-like" evidence="7">
    <location>
        <begin position="140"/>
        <end position="265"/>
    </location>
</feature>
<dbReference type="RefSeq" id="WP_207292597.1">
    <property type="nucleotide sequence ID" value="NZ_CP071383.1"/>
</dbReference>
<name>A0ABX8JTX7_9ENTR</name>
<dbReference type="PROSITE" id="PS51257">
    <property type="entry name" value="PROKAR_LIPOPROTEIN"/>
    <property type="match status" value="1"/>
</dbReference>
<evidence type="ECO:0000256" key="2">
    <source>
        <dbReference type="ARBA" id="ARBA00022729"/>
    </source>
</evidence>
<dbReference type="Pfam" id="PF04355">
    <property type="entry name" value="BamE"/>
    <property type="match status" value="1"/>
</dbReference>
<dbReference type="PRINTS" id="PR01021">
    <property type="entry name" value="OMPADOMAIN"/>
</dbReference>
<dbReference type="PROSITE" id="PS51123">
    <property type="entry name" value="OMPA_2"/>
    <property type="match status" value="1"/>
</dbReference>
<dbReference type="Gene3D" id="3.30.1450.10">
    <property type="match status" value="1"/>
</dbReference>
<reference evidence="8 9" key="1">
    <citation type="submission" date="2021-06" db="EMBL/GenBank/DDBJ databases">
        <title>Leclercia pneumoniae sp. nov.</title>
        <authorList>
            <person name="Hoenemann M."/>
            <person name="Viehweger A."/>
            <person name="Dietze N."/>
        </authorList>
    </citation>
    <scope>NUCLEOTIDE SEQUENCE [LARGE SCALE GENOMIC DNA]</scope>
    <source>
        <strain evidence="9">49125</strain>
    </source>
</reference>
<dbReference type="Pfam" id="PF00691">
    <property type="entry name" value="OmpA"/>
    <property type="match status" value="1"/>
</dbReference>
<evidence type="ECO:0000313" key="9">
    <source>
        <dbReference type="Proteomes" id="UP000683497"/>
    </source>
</evidence>
<evidence type="ECO:0000313" key="8">
    <source>
        <dbReference type="EMBL" id="QWW79757.1"/>
    </source>
</evidence>
<dbReference type="PANTHER" id="PTHR30329:SF21">
    <property type="entry name" value="LIPOPROTEIN YIAD-RELATED"/>
    <property type="match status" value="1"/>
</dbReference>
<evidence type="ECO:0000256" key="6">
    <source>
        <dbReference type="SAM" id="SignalP"/>
    </source>
</evidence>
<keyword evidence="9" id="KW-1185">Reference proteome</keyword>
<organism evidence="8 9">
    <name type="scientific">Leclercia pneumoniae</name>
    <dbReference type="NCBI Taxonomy" id="2815358"/>
    <lineage>
        <taxon>Bacteria</taxon>
        <taxon>Pseudomonadati</taxon>
        <taxon>Pseudomonadota</taxon>
        <taxon>Gammaproteobacteria</taxon>
        <taxon>Enterobacterales</taxon>
        <taxon>Enterobacteriaceae</taxon>
        <taxon>Leclercia</taxon>
    </lineage>
</organism>
<dbReference type="CDD" id="cd07185">
    <property type="entry name" value="OmpA_C-like"/>
    <property type="match status" value="1"/>
</dbReference>
<dbReference type="EMBL" id="CP076838">
    <property type="protein sequence ID" value="QWW79757.1"/>
    <property type="molecule type" value="Genomic_DNA"/>
</dbReference>
<keyword evidence="3 5" id="KW-0472">Membrane</keyword>
<dbReference type="InterPro" id="IPR036737">
    <property type="entry name" value="OmpA-like_sf"/>
</dbReference>
<evidence type="ECO:0000256" key="1">
    <source>
        <dbReference type="ARBA" id="ARBA00004442"/>
    </source>
</evidence>
<dbReference type="InterPro" id="IPR007450">
    <property type="entry name" value="BamE_dom"/>
</dbReference>
<keyword evidence="2 6" id="KW-0732">Signal</keyword>